<protein>
    <submittedName>
        <fullName evidence="6">ABC transporter ATP-binding protein</fullName>
    </submittedName>
</protein>
<evidence type="ECO:0000313" key="6">
    <source>
        <dbReference type="EMBL" id="MBW7453356.1"/>
    </source>
</evidence>
<dbReference type="CDD" id="cd03257">
    <property type="entry name" value="ABC_NikE_OppD_transporters"/>
    <property type="match status" value="1"/>
</dbReference>
<evidence type="ECO:0000259" key="5">
    <source>
        <dbReference type="PROSITE" id="PS50893"/>
    </source>
</evidence>
<keyword evidence="4 6" id="KW-0067">ATP-binding</keyword>
<evidence type="ECO:0000256" key="1">
    <source>
        <dbReference type="ARBA" id="ARBA00005417"/>
    </source>
</evidence>
<dbReference type="Pfam" id="PF00005">
    <property type="entry name" value="ABC_tran"/>
    <property type="match status" value="1"/>
</dbReference>
<proteinExistence type="inferred from homology"/>
<dbReference type="RefSeq" id="WP_210044779.1">
    <property type="nucleotide sequence ID" value="NZ_JBHLVU010000077.1"/>
</dbReference>
<dbReference type="InterPro" id="IPR050319">
    <property type="entry name" value="ABC_transp_ATP-bind"/>
</dbReference>
<keyword evidence="2" id="KW-0813">Transport</keyword>
<evidence type="ECO:0000256" key="3">
    <source>
        <dbReference type="ARBA" id="ARBA00022741"/>
    </source>
</evidence>
<evidence type="ECO:0000313" key="7">
    <source>
        <dbReference type="Proteomes" id="UP001519887"/>
    </source>
</evidence>
<dbReference type="NCBIfam" id="TIGR01727">
    <property type="entry name" value="oligo_HPY"/>
    <property type="match status" value="1"/>
</dbReference>
<keyword evidence="3" id="KW-0547">Nucleotide-binding</keyword>
<evidence type="ECO:0000256" key="4">
    <source>
        <dbReference type="ARBA" id="ARBA00022840"/>
    </source>
</evidence>
<dbReference type="PROSITE" id="PS50893">
    <property type="entry name" value="ABC_TRANSPORTER_2"/>
    <property type="match status" value="1"/>
</dbReference>
<gene>
    <name evidence="6" type="ORF">K0U00_04825</name>
</gene>
<dbReference type="EMBL" id="JAHZIK010000065">
    <property type="protein sequence ID" value="MBW7453356.1"/>
    <property type="molecule type" value="Genomic_DNA"/>
</dbReference>
<dbReference type="PANTHER" id="PTHR43776:SF7">
    <property type="entry name" value="D,D-DIPEPTIDE TRANSPORT ATP-BINDING PROTEIN DDPF-RELATED"/>
    <property type="match status" value="1"/>
</dbReference>
<dbReference type="Pfam" id="PF08352">
    <property type="entry name" value="oligo_HPY"/>
    <property type="match status" value="1"/>
</dbReference>
<keyword evidence="7" id="KW-1185">Reference proteome</keyword>
<reference evidence="6 7" key="1">
    <citation type="submission" date="2021-07" db="EMBL/GenBank/DDBJ databases">
        <title>Paenibacillus radiodurans sp. nov., isolated from the southeastern edge of Tengger Desert.</title>
        <authorList>
            <person name="Zhang G."/>
        </authorList>
    </citation>
    <scope>NUCLEOTIDE SEQUENCE [LARGE SCALE GENOMIC DNA]</scope>
    <source>
        <strain evidence="6 7">CCM 7311</strain>
    </source>
</reference>
<sequence>MKKYFPITKGFFQRTVGYVKAVDDVSVSIGPGETFGLVGESGCGKTTLGRCILRAIEPTSGEAQFQKRNGQMVDITKLDTKSLRAIRRDMQLIFQDPYSSLNPRMTVLNIVGEPLVCNNLASGDELKERVRELMELVGLNSRHMERYPHAFSGGQRQRIGIARALATNPKFIVCDEAVSALDVSVQAQIINLLQDLQAKLNLSYLFISHDLGVIQHISNRVGVMYVGKMVETAGTRELFNRPMHPYTEALLSSKPIPDPRKKSNRIILAGEVANPANPPSGCYFHPRCPYAQDVCKKESPPWVKVDEGHYSACHFAGELSLRGVDHL</sequence>
<dbReference type="GO" id="GO:0005524">
    <property type="term" value="F:ATP binding"/>
    <property type="evidence" value="ECO:0007669"/>
    <property type="project" value="UniProtKB-KW"/>
</dbReference>
<accession>A0ABS7BXG9</accession>
<dbReference type="SMART" id="SM00382">
    <property type="entry name" value="AAA"/>
    <property type="match status" value="1"/>
</dbReference>
<dbReference type="InterPro" id="IPR003439">
    <property type="entry name" value="ABC_transporter-like_ATP-bd"/>
</dbReference>
<dbReference type="InterPro" id="IPR017871">
    <property type="entry name" value="ABC_transporter-like_CS"/>
</dbReference>
<dbReference type="Proteomes" id="UP001519887">
    <property type="component" value="Unassembled WGS sequence"/>
</dbReference>
<dbReference type="InterPro" id="IPR003593">
    <property type="entry name" value="AAA+_ATPase"/>
</dbReference>
<comment type="similarity">
    <text evidence="1">Belongs to the ABC transporter superfamily.</text>
</comment>
<organism evidence="6 7">
    <name type="scientific">Paenibacillus sepulcri</name>
    <dbReference type="NCBI Taxonomy" id="359917"/>
    <lineage>
        <taxon>Bacteria</taxon>
        <taxon>Bacillati</taxon>
        <taxon>Bacillota</taxon>
        <taxon>Bacilli</taxon>
        <taxon>Bacillales</taxon>
        <taxon>Paenibacillaceae</taxon>
        <taxon>Paenibacillus</taxon>
    </lineage>
</organism>
<evidence type="ECO:0000256" key="2">
    <source>
        <dbReference type="ARBA" id="ARBA00022448"/>
    </source>
</evidence>
<dbReference type="SUPFAM" id="SSF52540">
    <property type="entry name" value="P-loop containing nucleoside triphosphate hydrolases"/>
    <property type="match status" value="1"/>
</dbReference>
<dbReference type="PANTHER" id="PTHR43776">
    <property type="entry name" value="TRANSPORT ATP-BINDING PROTEIN"/>
    <property type="match status" value="1"/>
</dbReference>
<feature type="domain" description="ABC transporter" evidence="5">
    <location>
        <begin position="2"/>
        <end position="251"/>
    </location>
</feature>
<dbReference type="Gene3D" id="3.40.50.300">
    <property type="entry name" value="P-loop containing nucleotide triphosphate hydrolases"/>
    <property type="match status" value="1"/>
</dbReference>
<dbReference type="PROSITE" id="PS00211">
    <property type="entry name" value="ABC_TRANSPORTER_1"/>
    <property type="match status" value="1"/>
</dbReference>
<dbReference type="InterPro" id="IPR027417">
    <property type="entry name" value="P-loop_NTPase"/>
</dbReference>
<name>A0ABS7BXG9_9BACL</name>
<dbReference type="InterPro" id="IPR013563">
    <property type="entry name" value="Oligopep_ABC_C"/>
</dbReference>
<comment type="caution">
    <text evidence="6">The sequence shown here is derived from an EMBL/GenBank/DDBJ whole genome shotgun (WGS) entry which is preliminary data.</text>
</comment>